<evidence type="ECO:0000256" key="1">
    <source>
        <dbReference type="ARBA" id="ARBA00009986"/>
    </source>
</evidence>
<accession>A0ABW1M6C6</accession>
<evidence type="ECO:0000259" key="6">
    <source>
        <dbReference type="Pfam" id="PF00171"/>
    </source>
</evidence>
<protein>
    <recommendedName>
        <fullName evidence="3">Aldehyde dehydrogenase</fullName>
    </recommendedName>
</protein>
<proteinExistence type="inferred from homology"/>
<dbReference type="PANTHER" id="PTHR43570">
    <property type="entry name" value="ALDEHYDE DEHYDROGENASE"/>
    <property type="match status" value="1"/>
</dbReference>
<sequence>MTTHTRVDIDSTADHTAETVTRLRATFHTGRTKPMAWRKQQLQALRSLLTEQQDILADALHTDLGKSATESYVMEIGFLVREIDHTLRHLDRWLRPRRVSVPLSLVPARAWTVREPLGTVLIISPWNYPLNLALAPLVGALAAGNCVVLKPSEVAPATSAVLAHWLPRVLDPQAVAVVEGGVPETTALLEQRFDHIFYTGNGTVGRIVMAAAARHLTPVTLELGGKSPAVVEPGADLATAARRIAWGKFMNAGQTCVAPDYVLATGQAGDEIEAHLTDAIREMYGTDPARSDDYGRIINERHFDRLTGLLADGRTVVGGDHDRGARYIAPTVLADVDPDSAVMRDEIFGPVLPIIRVPDLDAAIAFIAGRDKPLALYAFTASKRSKRRLIAETSSGGLAFGVPTLQLAVHGLPFGGVGESGMGRYHGSYSLDTFSHTKSVLDKPLKPDTLRVTYPPHTRRKDRILRRIT</sequence>
<dbReference type="Pfam" id="PF00171">
    <property type="entry name" value="Aldedh"/>
    <property type="match status" value="1"/>
</dbReference>
<dbReference type="Gene3D" id="3.40.605.10">
    <property type="entry name" value="Aldehyde Dehydrogenase, Chain A, domain 1"/>
    <property type="match status" value="1"/>
</dbReference>
<dbReference type="InterPro" id="IPR029510">
    <property type="entry name" value="Ald_DH_CS_GLU"/>
</dbReference>
<dbReference type="EMBL" id="JBHSPT010000060">
    <property type="protein sequence ID" value="MFC6058537.1"/>
    <property type="molecule type" value="Genomic_DNA"/>
</dbReference>
<dbReference type="SUPFAM" id="SSF53720">
    <property type="entry name" value="ALDH-like"/>
    <property type="match status" value="1"/>
</dbReference>
<dbReference type="InterPro" id="IPR012394">
    <property type="entry name" value="Aldehyde_DH_NAD(P)"/>
</dbReference>
<gene>
    <name evidence="7" type="ORF">ACFP50_24790</name>
</gene>
<dbReference type="PIRSF" id="PIRSF036492">
    <property type="entry name" value="ALDH"/>
    <property type="match status" value="1"/>
</dbReference>
<evidence type="ECO:0000313" key="8">
    <source>
        <dbReference type="Proteomes" id="UP001596242"/>
    </source>
</evidence>
<evidence type="ECO:0000256" key="2">
    <source>
        <dbReference type="ARBA" id="ARBA00023002"/>
    </source>
</evidence>
<comment type="similarity">
    <text evidence="1 3 5">Belongs to the aldehyde dehydrogenase family.</text>
</comment>
<dbReference type="InterPro" id="IPR015590">
    <property type="entry name" value="Aldehyde_DH_dom"/>
</dbReference>
<evidence type="ECO:0000256" key="3">
    <source>
        <dbReference type="PIRNR" id="PIRNR036492"/>
    </source>
</evidence>
<evidence type="ECO:0000313" key="7">
    <source>
        <dbReference type="EMBL" id="MFC6058537.1"/>
    </source>
</evidence>
<dbReference type="RefSeq" id="WP_386401367.1">
    <property type="nucleotide sequence ID" value="NZ_JBHSPT010000060.1"/>
</dbReference>
<reference evidence="8" key="1">
    <citation type="journal article" date="2019" name="Int. J. Syst. Evol. Microbiol.">
        <title>The Global Catalogue of Microorganisms (GCM) 10K type strain sequencing project: providing services to taxonomists for standard genome sequencing and annotation.</title>
        <authorList>
            <consortium name="The Broad Institute Genomics Platform"/>
            <consortium name="The Broad Institute Genome Sequencing Center for Infectious Disease"/>
            <person name="Wu L."/>
            <person name="Ma J."/>
        </authorList>
    </citation>
    <scope>NUCLEOTIDE SEQUENCE [LARGE SCALE GENOMIC DNA]</scope>
    <source>
        <strain evidence="8">JCM 12763</strain>
    </source>
</reference>
<feature type="domain" description="Aldehyde dehydrogenase" evidence="6">
    <location>
        <begin position="11"/>
        <end position="440"/>
    </location>
</feature>
<dbReference type="Proteomes" id="UP001596242">
    <property type="component" value="Unassembled WGS sequence"/>
</dbReference>
<keyword evidence="2 3" id="KW-0560">Oxidoreductase</keyword>
<dbReference type="InterPro" id="IPR016163">
    <property type="entry name" value="Ald_DH_C"/>
</dbReference>
<evidence type="ECO:0000256" key="4">
    <source>
        <dbReference type="PROSITE-ProRule" id="PRU10007"/>
    </source>
</evidence>
<comment type="caution">
    <text evidence="7">The sequence shown here is derived from an EMBL/GenBank/DDBJ whole genome shotgun (WGS) entry which is preliminary data.</text>
</comment>
<name>A0ABW1M6C6_9ACTN</name>
<dbReference type="PROSITE" id="PS00070">
    <property type="entry name" value="ALDEHYDE_DEHYDR_CYS"/>
    <property type="match status" value="1"/>
</dbReference>
<keyword evidence="8" id="KW-1185">Reference proteome</keyword>
<dbReference type="Gene3D" id="3.40.309.10">
    <property type="entry name" value="Aldehyde Dehydrogenase, Chain A, domain 2"/>
    <property type="match status" value="1"/>
</dbReference>
<dbReference type="PROSITE" id="PS00687">
    <property type="entry name" value="ALDEHYDE_DEHYDR_GLU"/>
    <property type="match status" value="1"/>
</dbReference>
<organism evidence="7 8">
    <name type="scientific">Streptomyces pratens</name>
    <dbReference type="NCBI Taxonomy" id="887456"/>
    <lineage>
        <taxon>Bacteria</taxon>
        <taxon>Bacillati</taxon>
        <taxon>Actinomycetota</taxon>
        <taxon>Actinomycetes</taxon>
        <taxon>Kitasatosporales</taxon>
        <taxon>Streptomycetaceae</taxon>
        <taxon>Streptomyces</taxon>
    </lineage>
</organism>
<dbReference type="InterPro" id="IPR016160">
    <property type="entry name" value="Ald_DH_CS_CYS"/>
</dbReference>
<dbReference type="CDD" id="cd07087">
    <property type="entry name" value="ALDH_F3-13-14_CALDH-like"/>
    <property type="match status" value="1"/>
</dbReference>
<dbReference type="PANTHER" id="PTHR43570:SF16">
    <property type="entry name" value="ALDEHYDE DEHYDROGENASE TYPE III, ISOFORM Q"/>
    <property type="match status" value="1"/>
</dbReference>
<dbReference type="InterPro" id="IPR016162">
    <property type="entry name" value="Ald_DH_N"/>
</dbReference>
<feature type="active site" evidence="4">
    <location>
        <position position="222"/>
    </location>
</feature>
<evidence type="ECO:0000256" key="5">
    <source>
        <dbReference type="RuleBase" id="RU003345"/>
    </source>
</evidence>
<dbReference type="InterPro" id="IPR016161">
    <property type="entry name" value="Ald_DH/histidinol_DH"/>
</dbReference>